<name>A0ABP6AWD7_9ACTN</name>
<proteinExistence type="predicted"/>
<sequence length="63" mass="7111">MGVGPVLRRQSSGTLTIRFPPGSRLAAMIGQMPERRRAERLDTELDKSRAEFVHLIGHEVRAR</sequence>
<keyword evidence="2" id="KW-1185">Reference proteome</keyword>
<protein>
    <submittedName>
        <fullName evidence="1">Uncharacterized protein</fullName>
    </submittedName>
</protein>
<organism evidence="1 2">
    <name type="scientific">Pilimelia columellifera subsp. columellifera</name>
    <dbReference type="NCBI Taxonomy" id="706583"/>
    <lineage>
        <taxon>Bacteria</taxon>
        <taxon>Bacillati</taxon>
        <taxon>Actinomycetota</taxon>
        <taxon>Actinomycetes</taxon>
        <taxon>Micromonosporales</taxon>
        <taxon>Micromonosporaceae</taxon>
        <taxon>Pilimelia</taxon>
    </lineage>
</organism>
<accession>A0ABP6AWD7</accession>
<dbReference type="EMBL" id="BAAARY010000011">
    <property type="protein sequence ID" value="GAA2525270.1"/>
    <property type="molecule type" value="Genomic_DNA"/>
</dbReference>
<reference evidence="2" key="1">
    <citation type="journal article" date="2019" name="Int. J. Syst. Evol. Microbiol.">
        <title>The Global Catalogue of Microorganisms (GCM) 10K type strain sequencing project: providing services to taxonomists for standard genome sequencing and annotation.</title>
        <authorList>
            <consortium name="The Broad Institute Genomics Platform"/>
            <consortium name="The Broad Institute Genome Sequencing Center for Infectious Disease"/>
            <person name="Wu L."/>
            <person name="Ma J."/>
        </authorList>
    </citation>
    <scope>NUCLEOTIDE SEQUENCE [LARGE SCALE GENOMIC DNA]</scope>
    <source>
        <strain evidence="2">JCM 3367</strain>
    </source>
</reference>
<evidence type="ECO:0000313" key="2">
    <source>
        <dbReference type="Proteomes" id="UP001499978"/>
    </source>
</evidence>
<comment type="caution">
    <text evidence="1">The sequence shown here is derived from an EMBL/GenBank/DDBJ whole genome shotgun (WGS) entry which is preliminary data.</text>
</comment>
<gene>
    <name evidence="1" type="ORF">GCM10010201_24910</name>
</gene>
<dbReference type="Proteomes" id="UP001499978">
    <property type="component" value="Unassembled WGS sequence"/>
</dbReference>
<evidence type="ECO:0000313" key="1">
    <source>
        <dbReference type="EMBL" id="GAA2525270.1"/>
    </source>
</evidence>